<evidence type="ECO:0000256" key="7">
    <source>
        <dbReference type="ARBA" id="ARBA00022840"/>
    </source>
</evidence>
<comment type="cofactor">
    <cofactor evidence="1 10">
        <name>Mg(2+)</name>
        <dbReference type="ChEBI" id="CHEBI:18420"/>
    </cofactor>
</comment>
<evidence type="ECO:0000256" key="5">
    <source>
        <dbReference type="ARBA" id="ARBA00022694"/>
    </source>
</evidence>
<comment type="similarity">
    <text evidence="3 10 13">Belongs to the IPP transferase family.</text>
</comment>
<keyword evidence="8 10" id="KW-0460">Magnesium</keyword>
<dbReference type="Gene3D" id="3.40.50.300">
    <property type="entry name" value="P-loop containing nucleotide triphosphate hydrolases"/>
    <property type="match status" value="1"/>
</dbReference>
<dbReference type="STRING" id="560819.SAMN05428998_101396"/>
<comment type="catalytic activity">
    <reaction evidence="9 10 11">
        <text>adenosine(37) in tRNA + dimethylallyl diphosphate = N(6)-dimethylallyladenosine(37) in tRNA + diphosphate</text>
        <dbReference type="Rhea" id="RHEA:26482"/>
        <dbReference type="Rhea" id="RHEA-COMP:10162"/>
        <dbReference type="Rhea" id="RHEA-COMP:10375"/>
        <dbReference type="ChEBI" id="CHEBI:33019"/>
        <dbReference type="ChEBI" id="CHEBI:57623"/>
        <dbReference type="ChEBI" id="CHEBI:74411"/>
        <dbReference type="ChEBI" id="CHEBI:74415"/>
        <dbReference type="EC" id="2.5.1.75"/>
    </reaction>
</comment>
<dbReference type="HAMAP" id="MF_00185">
    <property type="entry name" value="IPP_trans"/>
    <property type="match status" value="1"/>
</dbReference>
<evidence type="ECO:0000313" key="14">
    <source>
        <dbReference type="EMBL" id="SME91336.1"/>
    </source>
</evidence>
<dbReference type="InterPro" id="IPR027417">
    <property type="entry name" value="P-loop_NTPase"/>
</dbReference>
<comment type="subunit">
    <text evidence="10">Monomer.</text>
</comment>
<keyword evidence="7 10" id="KW-0067">ATP-binding</keyword>
<keyword evidence="15" id="KW-1185">Reference proteome</keyword>
<feature type="site" description="Interaction with substrate tRNA" evidence="10">
    <location>
        <position position="118"/>
    </location>
</feature>
<name>A0A1Y6B9A0_9PROT</name>
<dbReference type="Gene3D" id="1.10.20.140">
    <property type="match status" value="1"/>
</dbReference>
<feature type="region of interest" description="Interaction with substrate tRNA" evidence="10">
    <location>
        <begin position="297"/>
        <end position="304"/>
    </location>
</feature>
<keyword evidence="4 10" id="KW-0808">Transferase</keyword>
<evidence type="ECO:0000256" key="6">
    <source>
        <dbReference type="ARBA" id="ARBA00022741"/>
    </source>
</evidence>
<evidence type="ECO:0000313" key="15">
    <source>
        <dbReference type="Proteomes" id="UP000192917"/>
    </source>
</evidence>
<keyword evidence="6 10" id="KW-0547">Nucleotide-binding</keyword>
<feature type="site" description="Interaction with substrate tRNA" evidence="10">
    <location>
        <position position="140"/>
    </location>
</feature>
<gene>
    <name evidence="10" type="primary">miaA</name>
    <name evidence="14" type="ORF">SAMN05428998_101396</name>
</gene>
<comment type="caution">
    <text evidence="10">Lacks conserved residue(s) required for the propagation of feature annotation.</text>
</comment>
<dbReference type="RefSeq" id="WP_085120740.1">
    <property type="nucleotide sequence ID" value="NZ_FWZX01000001.1"/>
</dbReference>
<dbReference type="PANTHER" id="PTHR11088">
    <property type="entry name" value="TRNA DIMETHYLALLYLTRANSFERASE"/>
    <property type="match status" value="1"/>
</dbReference>
<evidence type="ECO:0000256" key="13">
    <source>
        <dbReference type="RuleBase" id="RU003785"/>
    </source>
</evidence>
<evidence type="ECO:0000256" key="4">
    <source>
        <dbReference type="ARBA" id="ARBA00022679"/>
    </source>
</evidence>
<keyword evidence="5 10" id="KW-0819">tRNA processing</keyword>
<evidence type="ECO:0000256" key="8">
    <source>
        <dbReference type="ARBA" id="ARBA00022842"/>
    </source>
</evidence>
<evidence type="ECO:0000256" key="10">
    <source>
        <dbReference type="HAMAP-Rule" id="MF_00185"/>
    </source>
</evidence>
<organism evidence="14 15">
    <name type="scientific">Tistlia consotensis USBA 355</name>
    <dbReference type="NCBI Taxonomy" id="560819"/>
    <lineage>
        <taxon>Bacteria</taxon>
        <taxon>Pseudomonadati</taxon>
        <taxon>Pseudomonadota</taxon>
        <taxon>Alphaproteobacteria</taxon>
        <taxon>Rhodospirillales</taxon>
        <taxon>Rhodovibrionaceae</taxon>
        <taxon>Tistlia</taxon>
    </lineage>
</organism>
<dbReference type="GO" id="GO:0006400">
    <property type="term" value="P:tRNA modification"/>
    <property type="evidence" value="ECO:0007669"/>
    <property type="project" value="TreeGrafter"/>
</dbReference>
<dbReference type="InterPro" id="IPR018022">
    <property type="entry name" value="IPT"/>
</dbReference>
<dbReference type="AlphaFoldDB" id="A0A1Y6B9A0"/>
<evidence type="ECO:0000256" key="11">
    <source>
        <dbReference type="RuleBase" id="RU003783"/>
    </source>
</evidence>
<proteinExistence type="inferred from homology"/>
<dbReference type="GO" id="GO:0005524">
    <property type="term" value="F:ATP binding"/>
    <property type="evidence" value="ECO:0007669"/>
    <property type="project" value="UniProtKB-UniRule"/>
</dbReference>
<dbReference type="Pfam" id="PF01715">
    <property type="entry name" value="IPPT"/>
    <property type="match status" value="1"/>
</dbReference>
<accession>A0A1Y6B9A0</accession>
<dbReference type="PANTHER" id="PTHR11088:SF60">
    <property type="entry name" value="TRNA DIMETHYLALLYLTRANSFERASE"/>
    <property type="match status" value="1"/>
</dbReference>
<evidence type="ECO:0000256" key="2">
    <source>
        <dbReference type="ARBA" id="ARBA00003213"/>
    </source>
</evidence>
<feature type="region of interest" description="Interaction with substrate tRNA" evidence="10">
    <location>
        <begin position="175"/>
        <end position="179"/>
    </location>
</feature>
<evidence type="ECO:0000256" key="1">
    <source>
        <dbReference type="ARBA" id="ARBA00001946"/>
    </source>
</evidence>
<sequence length="354" mass="37481">MTASSDNRAGAPPAAGRPIRPAVIVAGPTASGKSGLALAVAEAFAGTVINADALQVYRELEILTARPGPAELARAPHRLYGVLPAAERCSAGRWRDLALAAMDEAAAAGRLPVLVGGTGLYLKALQQGIAPVPPVPPTVRAAAAARWEALGPAGFRAELLARDPASAKLHPNDRQRQLRAWEVLEATGRPLADWQREDWQREDGQRGAGAVPPWRFCSLVLLPERGPLNAAIDARFAAMVEAGALDEVAALLAQGLDPALPAMKAVGLPELAAHLRGETSLAAAVAAGQTATRRYAKRQITWLRGQMLPDQGVSGKLGQKTTRFVIPSQFSESRIEEIFSNLRRFLLTALQQEA</sequence>
<comment type="function">
    <text evidence="2 10 12">Catalyzes the transfer of a dimethylallyl group onto the adenine at position 37 in tRNAs that read codons beginning with uridine, leading to the formation of N6-(dimethylallyl)adenosine (i(6)A).</text>
</comment>
<feature type="binding site" evidence="10">
    <location>
        <begin position="27"/>
        <end position="34"/>
    </location>
    <ligand>
        <name>ATP</name>
        <dbReference type="ChEBI" id="CHEBI:30616"/>
    </ligand>
</feature>
<dbReference type="EC" id="2.5.1.75" evidence="10"/>
<reference evidence="14 15" key="1">
    <citation type="submission" date="2017-04" db="EMBL/GenBank/DDBJ databases">
        <authorList>
            <person name="Afonso C.L."/>
            <person name="Miller P.J."/>
            <person name="Scott M.A."/>
            <person name="Spackman E."/>
            <person name="Goraichik I."/>
            <person name="Dimitrov K.M."/>
            <person name="Suarez D.L."/>
            <person name="Swayne D.E."/>
        </authorList>
    </citation>
    <scope>NUCLEOTIDE SEQUENCE [LARGE SCALE GENOMIC DNA]</scope>
    <source>
        <strain evidence="14 15">USBA 355</strain>
    </source>
</reference>
<dbReference type="EMBL" id="FWZX01000001">
    <property type="protein sequence ID" value="SME91336.1"/>
    <property type="molecule type" value="Genomic_DNA"/>
</dbReference>
<dbReference type="GO" id="GO:0052381">
    <property type="term" value="F:tRNA dimethylallyltransferase activity"/>
    <property type="evidence" value="ECO:0007669"/>
    <property type="project" value="UniProtKB-UniRule"/>
</dbReference>
<dbReference type="SUPFAM" id="SSF52540">
    <property type="entry name" value="P-loop containing nucleoside triphosphate hydrolases"/>
    <property type="match status" value="1"/>
</dbReference>
<dbReference type="NCBIfam" id="TIGR00174">
    <property type="entry name" value="miaA"/>
    <property type="match status" value="1"/>
</dbReference>
<dbReference type="InterPro" id="IPR039657">
    <property type="entry name" value="Dimethylallyltransferase"/>
</dbReference>
<evidence type="ECO:0000256" key="9">
    <source>
        <dbReference type="ARBA" id="ARBA00049563"/>
    </source>
</evidence>
<dbReference type="Proteomes" id="UP000192917">
    <property type="component" value="Unassembled WGS sequence"/>
</dbReference>
<evidence type="ECO:0000256" key="3">
    <source>
        <dbReference type="ARBA" id="ARBA00005842"/>
    </source>
</evidence>
<feature type="binding site" evidence="10">
    <location>
        <begin position="29"/>
        <end position="34"/>
    </location>
    <ligand>
        <name>substrate</name>
    </ligand>
</feature>
<evidence type="ECO:0000256" key="12">
    <source>
        <dbReference type="RuleBase" id="RU003784"/>
    </source>
</evidence>
<protein>
    <recommendedName>
        <fullName evidence="10">tRNA dimethylallyltransferase</fullName>
        <ecNumber evidence="10">2.5.1.75</ecNumber>
    </recommendedName>
    <alternativeName>
        <fullName evidence="10">Dimethylallyl diphosphate:tRNA dimethylallyltransferase</fullName>
        <shortName evidence="10">DMAPP:tRNA dimethylallyltransferase</shortName>
        <shortName evidence="10">DMATase</shortName>
    </alternativeName>
    <alternativeName>
        <fullName evidence="10">Isopentenyl-diphosphate:tRNA isopentenyltransferase</fullName>
        <shortName evidence="10">IPP transferase</shortName>
        <shortName evidence="10">IPPT</shortName>
        <shortName evidence="10">IPTase</shortName>
    </alternativeName>
</protein>